<keyword evidence="2" id="KW-0963">Cytoplasm</keyword>
<comment type="similarity">
    <text evidence="4">Belongs to the dynactin subunits 5/6 family. Dynactin subunit 5 subfamily.</text>
</comment>
<keyword evidence="3" id="KW-0206">Cytoskeleton</keyword>
<dbReference type="Gene3D" id="2.160.10.10">
    <property type="entry name" value="Hexapeptide repeat proteins"/>
    <property type="match status" value="1"/>
</dbReference>
<reference evidence="6" key="1">
    <citation type="submission" date="2021-03" db="EMBL/GenBank/DDBJ databases">
        <authorList>
            <person name="Tagirdzhanova G."/>
        </authorList>
    </citation>
    <scope>NUCLEOTIDE SEQUENCE</scope>
</reference>
<accession>A0A8H3FEI6</accession>
<dbReference type="InterPro" id="IPR011004">
    <property type="entry name" value="Trimer_LpxA-like_sf"/>
</dbReference>
<dbReference type="InterPro" id="IPR047125">
    <property type="entry name" value="DCTN5"/>
</dbReference>
<dbReference type="PANTHER" id="PTHR46126">
    <property type="entry name" value="DYNACTIN SUBUNIT 5"/>
    <property type="match status" value="1"/>
</dbReference>
<evidence type="ECO:0000256" key="1">
    <source>
        <dbReference type="ARBA" id="ARBA00004245"/>
    </source>
</evidence>
<evidence type="ECO:0000256" key="4">
    <source>
        <dbReference type="ARBA" id="ARBA00034706"/>
    </source>
</evidence>
<name>A0A8H3FEI6_9LECA</name>
<keyword evidence="7" id="KW-1185">Reference proteome</keyword>
<dbReference type="AlphaFoldDB" id="A0A8H3FEI6"/>
<evidence type="ECO:0000313" key="6">
    <source>
        <dbReference type="EMBL" id="CAF9921227.1"/>
    </source>
</evidence>
<proteinExistence type="inferred from homology"/>
<gene>
    <name evidence="6" type="ORF">GOMPHAMPRED_002263</name>
</gene>
<organism evidence="6 7">
    <name type="scientific">Gomphillus americanus</name>
    <dbReference type="NCBI Taxonomy" id="1940652"/>
    <lineage>
        <taxon>Eukaryota</taxon>
        <taxon>Fungi</taxon>
        <taxon>Dikarya</taxon>
        <taxon>Ascomycota</taxon>
        <taxon>Pezizomycotina</taxon>
        <taxon>Lecanoromycetes</taxon>
        <taxon>OSLEUM clade</taxon>
        <taxon>Ostropomycetidae</taxon>
        <taxon>Ostropales</taxon>
        <taxon>Graphidaceae</taxon>
        <taxon>Gomphilloideae</taxon>
        <taxon>Gomphillus</taxon>
    </lineage>
</organism>
<dbReference type="CDD" id="cd03359">
    <property type="entry name" value="LbH_Dynactin_5"/>
    <property type="match status" value="1"/>
</dbReference>
<comment type="caution">
    <text evidence="6">The sequence shown here is derived from an EMBL/GenBank/DDBJ whole genome shotgun (WGS) entry which is preliminary data.</text>
</comment>
<dbReference type="Pfam" id="PF21711">
    <property type="entry name" value="DCTN5"/>
    <property type="match status" value="1"/>
</dbReference>
<evidence type="ECO:0000256" key="3">
    <source>
        <dbReference type="ARBA" id="ARBA00023212"/>
    </source>
</evidence>
<evidence type="ECO:0000256" key="2">
    <source>
        <dbReference type="ARBA" id="ARBA00022490"/>
    </source>
</evidence>
<dbReference type="OrthoDB" id="417208at2759"/>
<dbReference type="SUPFAM" id="SSF51161">
    <property type="entry name" value="Trimeric LpxA-like enzymes"/>
    <property type="match status" value="1"/>
</dbReference>
<dbReference type="EMBL" id="CAJPDQ010000016">
    <property type="protein sequence ID" value="CAF9921227.1"/>
    <property type="molecule type" value="Genomic_DNA"/>
</dbReference>
<evidence type="ECO:0000256" key="5">
    <source>
        <dbReference type="ARBA" id="ARBA00034865"/>
    </source>
</evidence>
<dbReference type="Proteomes" id="UP000664169">
    <property type="component" value="Unassembled WGS sequence"/>
</dbReference>
<comment type="subcellular location">
    <subcellularLocation>
        <location evidence="1">Cytoplasm</location>
        <location evidence="1">Cytoskeleton</location>
    </subcellularLocation>
</comment>
<protein>
    <recommendedName>
        <fullName evidence="5">Dynactin subunit 5</fullName>
    </recommendedName>
</protein>
<dbReference type="PANTHER" id="PTHR46126:SF1">
    <property type="entry name" value="DYNACTIN SUBUNIT 5"/>
    <property type="match status" value="1"/>
</dbReference>
<sequence>MAPKQAKGEYIETEAGNKVSRRSQIHGTTNIILGGRTVIQAEAVIRGDLLRTSTSTSSGAQQSVASLAVQTGKYAILSPGCVLHPPRKYHRGTLSHTTQKIGDNVYIGPGAIIEAATIGSNVWIGAGAVLGRLSFIRDGAKVLDGAVVPGGMIVNSGDIVGGRPARKVGETGWGDPWDGREAWRSI</sequence>
<dbReference type="GO" id="GO:0005869">
    <property type="term" value="C:dynactin complex"/>
    <property type="evidence" value="ECO:0007669"/>
    <property type="project" value="TreeGrafter"/>
</dbReference>
<evidence type="ECO:0000313" key="7">
    <source>
        <dbReference type="Proteomes" id="UP000664169"/>
    </source>
</evidence>